<keyword evidence="1" id="KW-0812">Transmembrane</keyword>
<dbReference type="Proteomes" id="UP000092460">
    <property type="component" value="Unassembled WGS sequence"/>
</dbReference>
<accession>A0A1B0B2U8</accession>
<feature type="transmembrane region" description="Helical" evidence="1">
    <location>
        <begin position="51"/>
        <end position="70"/>
    </location>
</feature>
<protein>
    <submittedName>
        <fullName evidence="2">Uncharacterized protein</fullName>
    </submittedName>
</protein>
<dbReference type="EnsemblMetazoa" id="GPPI017091-RA">
    <property type="protein sequence ID" value="GPPI017091-PA"/>
    <property type="gene ID" value="GPPI017091"/>
</dbReference>
<reference evidence="2" key="2">
    <citation type="submission" date="2020-05" db="UniProtKB">
        <authorList>
            <consortium name="EnsemblMetazoa"/>
        </authorList>
    </citation>
    <scope>IDENTIFICATION</scope>
    <source>
        <strain evidence="2">IAEA</strain>
    </source>
</reference>
<keyword evidence="1" id="KW-1133">Transmembrane helix</keyword>
<dbReference type="EMBL" id="JXJN01007724">
    <property type="status" value="NOT_ANNOTATED_CDS"/>
    <property type="molecule type" value="Genomic_DNA"/>
</dbReference>
<proteinExistence type="predicted"/>
<keyword evidence="1" id="KW-0472">Membrane</keyword>
<sequence length="184" mass="21132">MLRKSLMYMHNENNDNKGEIMMMGRGDASYKQRCVEKLSARNSQRQVTKNVSIVILLFVILYGITLGQYGKLRSHFAVSTNFSVRAQSSPVESPCRDRFSCFKPGYTSLEDKSRRGRPLDFDDHSPLVAVEGEESLTPRMMANNFNVAHSTIVRRLKKLKRSICDCAGGNEFFYKNYRLLVKFK</sequence>
<organism evidence="2 3">
    <name type="scientific">Glossina palpalis gambiensis</name>
    <dbReference type="NCBI Taxonomy" id="67801"/>
    <lineage>
        <taxon>Eukaryota</taxon>
        <taxon>Metazoa</taxon>
        <taxon>Ecdysozoa</taxon>
        <taxon>Arthropoda</taxon>
        <taxon>Hexapoda</taxon>
        <taxon>Insecta</taxon>
        <taxon>Pterygota</taxon>
        <taxon>Neoptera</taxon>
        <taxon>Endopterygota</taxon>
        <taxon>Diptera</taxon>
        <taxon>Brachycera</taxon>
        <taxon>Muscomorpha</taxon>
        <taxon>Hippoboscoidea</taxon>
        <taxon>Glossinidae</taxon>
        <taxon>Glossina</taxon>
    </lineage>
</organism>
<keyword evidence="3" id="KW-1185">Reference proteome</keyword>
<name>A0A1B0B2U8_9MUSC</name>
<evidence type="ECO:0000313" key="3">
    <source>
        <dbReference type="Proteomes" id="UP000092460"/>
    </source>
</evidence>
<reference evidence="3" key="1">
    <citation type="submission" date="2015-01" db="EMBL/GenBank/DDBJ databases">
        <authorList>
            <person name="Aksoy S."/>
            <person name="Warren W."/>
            <person name="Wilson R.K."/>
        </authorList>
    </citation>
    <scope>NUCLEOTIDE SEQUENCE [LARGE SCALE GENOMIC DNA]</scope>
    <source>
        <strain evidence="3">IAEA</strain>
    </source>
</reference>
<evidence type="ECO:0000313" key="2">
    <source>
        <dbReference type="EnsemblMetazoa" id="GPPI017091-PA"/>
    </source>
</evidence>
<dbReference type="VEuPathDB" id="VectorBase:GPPI017091"/>
<evidence type="ECO:0000256" key="1">
    <source>
        <dbReference type="SAM" id="Phobius"/>
    </source>
</evidence>
<dbReference type="AlphaFoldDB" id="A0A1B0B2U8"/>
<dbReference type="STRING" id="67801.A0A1B0B2U8"/>